<evidence type="ECO:0000313" key="5">
    <source>
        <dbReference type="EMBL" id="RZF39123.1"/>
    </source>
</evidence>
<dbReference type="InterPro" id="IPR005511">
    <property type="entry name" value="SMP-30"/>
</dbReference>
<dbReference type="PANTHER" id="PTHR10907">
    <property type="entry name" value="REGUCALCIN"/>
    <property type="match status" value="1"/>
</dbReference>
<reference evidence="5 6" key="1">
    <citation type="journal article" date="2017" name="Gigascience">
        <title>Genome sequence of the small brown planthopper, Laodelphax striatellus.</title>
        <authorList>
            <person name="Zhu J."/>
            <person name="Jiang F."/>
            <person name="Wang X."/>
            <person name="Yang P."/>
            <person name="Bao Y."/>
            <person name="Zhao W."/>
            <person name="Wang W."/>
            <person name="Lu H."/>
            <person name="Wang Q."/>
            <person name="Cui N."/>
            <person name="Li J."/>
            <person name="Chen X."/>
            <person name="Luo L."/>
            <person name="Yu J."/>
            <person name="Kang L."/>
            <person name="Cui F."/>
        </authorList>
    </citation>
    <scope>NUCLEOTIDE SEQUENCE [LARGE SCALE GENOMIC DNA]</scope>
    <source>
        <strain evidence="5">Lst14</strain>
    </source>
</reference>
<comment type="caution">
    <text evidence="5">The sequence shown here is derived from an EMBL/GenBank/DDBJ whole genome shotgun (WGS) entry which is preliminary data.</text>
</comment>
<comment type="similarity">
    <text evidence="1">Belongs to the SMP-30/CGR1 family.</text>
</comment>
<dbReference type="AlphaFoldDB" id="A0A482X081"/>
<dbReference type="InterPro" id="IPR013658">
    <property type="entry name" value="SGL"/>
</dbReference>
<evidence type="ECO:0000259" key="4">
    <source>
        <dbReference type="Pfam" id="PF08450"/>
    </source>
</evidence>
<evidence type="ECO:0000256" key="2">
    <source>
        <dbReference type="PIRSR" id="PIRSR605511-1"/>
    </source>
</evidence>
<dbReference type="GO" id="GO:0004341">
    <property type="term" value="F:gluconolactonase activity"/>
    <property type="evidence" value="ECO:0007669"/>
    <property type="project" value="TreeGrafter"/>
</dbReference>
<dbReference type="InParanoid" id="A0A482X081"/>
<dbReference type="SUPFAM" id="SSF63829">
    <property type="entry name" value="Calcium-dependent phosphotriesterase"/>
    <property type="match status" value="1"/>
</dbReference>
<keyword evidence="6" id="KW-1185">Reference proteome</keyword>
<organism evidence="5 6">
    <name type="scientific">Laodelphax striatellus</name>
    <name type="common">Small brown planthopper</name>
    <name type="synonym">Delphax striatella</name>
    <dbReference type="NCBI Taxonomy" id="195883"/>
    <lineage>
        <taxon>Eukaryota</taxon>
        <taxon>Metazoa</taxon>
        <taxon>Ecdysozoa</taxon>
        <taxon>Arthropoda</taxon>
        <taxon>Hexapoda</taxon>
        <taxon>Insecta</taxon>
        <taxon>Pterygota</taxon>
        <taxon>Neoptera</taxon>
        <taxon>Paraneoptera</taxon>
        <taxon>Hemiptera</taxon>
        <taxon>Auchenorrhyncha</taxon>
        <taxon>Fulgoroidea</taxon>
        <taxon>Delphacidae</taxon>
        <taxon>Criomorphinae</taxon>
        <taxon>Laodelphax</taxon>
    </lineage>
</organism>
<keyword evidence="3" id="KW-0862">Zinc</keyword>
<evidence type="ECO:0000256" key="1">
    <source>
        <dbReference type="ARBA" id="ARBA00008853"/>
    </source>
</evidence>
<keyword evidence="3" id="KW-0479">Metal-binding</keyword>
<dbReference type="Pfam" id="PF08450">
    <property type="entry name" value="SGL"/>
    <property type="match status" value="2"/>
</dbReference>
<accession>A0A482X081</accession>
<feature type="domain" description="SMP-30/Gluconolactonase/LRE-like region" evidence="4">
    <location>
        <begin position="81"/>
        <end position="120"/>
    </location>
</feature>
<proteinExistence type="inferred from homology"/>
<dbReference type="OrthoDB" id="423498at2759"/>
<name>A0A482X081_LAOST</name>
<dbReference type="SMR" id="A0A482X081"/>
<dbReference type="GO" id="GO:0005509">
    <property type="term" value="F:calcium ion binding"/>
    <property type="evidence" value="ECO:0007669"/>
    <property type="project" value="TreeGrafter"/>
</dbReference>
<feature type="binding site" evidence="3">
    <location>
        <position position="82"/>
    </location>
    <ligand>
        <name>a divalent metal cation</name>
        <dbReference type="ChEBI" id="CHEBI:60240"/>
    </ligand>
</feature>
<dbReference type="Gene3D" id="2.120.10.30">
    <property type="entry name" value="TolB, C-terminal domain"/>
    <property type="match status" value="1"/>
</dbReference>
<dbReference type="Proteomes" id="UP000291343">
    <property type="component" value="Unassembled WGS sequence"/>
</dbReference>
<sequence>MSNCSVVFCEGDVPQELWGLCVMRSRKGNSKAVCAMTENQTRNHLCGLLGQLVSDGGQCSNSIQDDTKPALIAVSQPVLHGEGPHWDAHNQVLYFVDISGNTVHRLNPSTNVHTSITLKKTVKPDLDGVSTTFQVFVKESVDNDRPKNRFNDAKADPWGRLWTGTMGEENPIGNVQLNQGRLYRWSMVKCRLEPQLSPVSISNGIAWTNDMKFMYYADSPTRRIDAFDYDGRSIRNRRIIFDFIINNVPGNPDGMTIDRWNNLWIACWGGSRVIQVDPQRSQLLKTILMPVERVTSVTFGGALLDTLYVTSMRTGLNQTQLRAQPMAGTTFAVTNLGTRGTINNPAQFYCVQRKRLKHYSG</sequence>
<feature type="binding site" evidence="3">
    <location>
        <position position="149"/>
    </location>
    <ligand>
        <name>substrate</name>
    </ligand>
</feature>
<feature type="binding site" evidence="3">
    <location>
        <position position="203"/>
    </location>
    <ligand>
        <name>a divalent metal cation</name>
        <dbReference type="ChEBI" id="CHEBI:60240"/>
    </ligand>
</feature>
<gene>
    <name evidence="5" type="ORF">LSTR_LSTR013858</name>
</gene>
<dbReference type="GO" id="GO:0019853">
    <property type="term" value="P:L-ascorbic acid biosynthetic process"/>
    <property type="evidence" value="ECO:0007669"/>
    <property type="project" value="TreeGrafter"/>
</dbReference>
<evidence type="ECO:0000313" key="6">
    <source>
        <dbReference type="Proteomes" id="UP000291343"/>
    </source>
</evidence>
<feature type="active site" description="Proton donor/acceptor" evidence="2">
    <location>
        <position position="253"/>
    </location>
</feature>
<feature type="binding site" evidence="3">
    <location>
        <position position="253"/>
    </location>
    <ligand>
        <name>a divalent metal cation</name>
        <dbReference type="ChEBI" id="CHEBI:60240"/>
    </ligand>
</feature>
<feature type="binding site" evidence="3">
    <location>
        <position position="151"/>
    </location>
    <ligand>
        <name>substrate</name>
    </ligand>
</feature>
<dbReference type="EMBL" id="QKKF02020530">
    <property type="protein sequence ID" value="RZF39123.1"/>
    <property type="molecule type" value="Genomic_DNA"/>
</dbReference>
<dbReference type="InterPro" id="IPR011042">
    <property type="entry name" value="6-blade_b-propeller_TolB-like"/>
</dbReference>
<evidence type="ECO:0000256" key="3">
    <source>
        <dbReference type="PIRSR" id="PIRSR605511-2"/>
    </source>
</evidence>
<dbReference type="PRINTS" id="PR01790">
    <property type="entry name" value="SMP30FAMILY"/>
</dbReference>
<protein>
    <recommendedName>
        <fullName evidence="4">SMP-30/Gluconolactonase/LRE-like region domain-containing protein</fullName>
    </recommendedName>
</protein>
<feature type="binding site" evidence="3">
    <location>
        <position position="169"/>
    </location>
    <ligand>
        <name>substrate</name>
    </ligand>
</feature>
<dbReference type="STRING" id="195883.A0A482X081"/>
<comment type="cofactor">
    <cofactor evidence="3">
        <name>Zn(2+)</name>
        <dbReference type="ChEBI" id="CHEBI:29105"/>
    </cofactor>
    <text evidence="3">Binds 1 divalent metal cation per subunit.</text>
</comment>
<feature type="domain" description="SMP-30/Gluconolactonase/LRE-like region" evidence="4">
    <location>
        <begin position="133"/>
        <end position="312"/>
    </location>
</feature>
<dbReference type="PANTHER" id="PTHR10907:SF47">
    <property type="entry name" value="REGUCALCIN"/>
    <property type="match status" value="1"/>
</dbReference>